<evidence type="ECO:0000256" key="3">
    <source>
        <dbReference type="ARBA" id="ARBA00022692"/>
    </source>
</evidence>
<accession>A0A2K9NT54</accession>
<dbReference type="InterPro" id="IPR003838">
    <property type="entry name" value="ABC3_permease_C"/>
</dbReference>
<keyword evidence="2" id="KW-1003">Cell membrane</keyword>
<proteinExistence type="predicted"/>
<dbReference type="Pfam" id="PF12704">
    <property type="entry name" value="MacB_PCD"/>
    <property type="match status" value="1"/>
</dbReference>
<dbReference type="RefSeq" id="WP_102243991.1">
    <property type="nucleotide sequence ID" value="NZ_CP025704.1"/>
</dbReference>
<keyword evidence="4" id="KW-1133">Transmembrane helix</keyword>
<dbReference type="InterPro" id="IPR051125">
    <property type="entry name" value="ABC-4/HrtB_transporter"/>
</dbReference>
<organism evidence="8 9">
    <name type="scientific">Bacteriovorax stolpii</name>
    <name type="common">Bdellovibrio stolpii</name>
    <dbReference type="NCBI Taxonomy" id="960"/>
    <lineage>
        <taxon>Bacteria</taxon>
        <taxon>Pseudomonadati</taxon>
        <taxon>Bdellovibrionota</taxon>
        <taxon>Bacteriovoracia</taxon>
        <taxon>Bacteriovoracales</taxon>
        <taxon>Bacteriovoracaceae</taxon>
        <taxon>Bacteriovorax</taxon>
    </lineage>
</organism>
<gene>
    <name evidence="8" type="ORF">C0V70_11420</name>
</gene>
<evidence type="ECO:0000256" key="5">
    <source>
        <dbReference type="ARBA" id="ARBA00023136"/>
    </source>
</evidence>
<keyword evidence="5" id="KW-0472">Membrane</keyword>
<feature type="domain" description="ABC3 transporter permease C-terminal" evidence="6">
    <location>
        <begin position="290"/>
        <end position="404"/>
    </location>
</feature>
<dbReference type="Proteomes" id="UP000235584">
    <property type="component" value="Chromosome"/>
</dbReference>
<dbReference type="InterPro" id="IPR025857">
    <property type="entry name" value="MacB_PCD"/>
</dbReference>
<evidence type="ECO:0000256" key="4">
    <source>
        <dbReference type="ARBA" id="ARBA00022989"/>
    </source>
</evidence>
<evidence type="ECO:0000256" key="2">
    <source>
        <dbReference type="ARBA" id="ARBA00022475"/>
    </source>
</evidence>
<feature type="domain" description="MacB-like periplasmic core" evidence="7">
    <location>
        <begin position="17"/>
        <end position="248"/>
    </location>
</feature>
<dbReference type="KEGG" id="bsto:C0V70_11420"/>
<reference evidence="8 9" key="1">
    <citation type="submission" date="2018-01" db="EMBL/GenBank/DDBJ databases">
        <title>Complete genome sequence of Bacteriovorax stolpii DSM12778.</title>
        <authorList>
            <person name="Tang B."/>
            <person name="Chang J."/>
        </authorList>
    </citation>
    <scope>NUCLEOTIDE SEQUENCE [LARGE SCALE GENOMIC DNA]</scope>
    <source>
        <strain evidence="8 9">DSM 12778</strain>
    </source>
</reference>
<keyword evidence="9" id="KW-1185">Reference proteome</keyword>
<evidence type="ECO:0000313" key="9">
    <source>
        <dbReference type="Proteomes" id="UP000235584"/>
    </source>
</evidence>
<evidence type="ECO:0000259" key="6">
    <source>
        <dbReference type="Pfam" id="PF02687"/>
    </source>
</evidence>
<dbReference type="Pfam" id="PF02687">
    <property type="entry name" value="FtsX"/>
    <property type="match status" value="1"/>
</dbReference>
<dbReference type="PANTHER" id="PTHR43738">
    <property type="entry name" value="ABC TRANSPORTER, MEMBRANE PROTEIN"/>
    <property type="match status" value="1"/>
</dbReference>
<dbReference type="AlphaFoldDB" id="A0A2K9NT54"/>
<evidence type="ECO:0000259" key="7">
    <source>
        <dbReference type="Pfam" id="PF12704"/>
    </source>
</evidence>
<keyword evidence="3" id="KW-0812">Transmembrane</keyword>
<dbReference type="EMBL" id="CP025704">
    <property type="protein sequence ID" value="AUN98700.1"/>
    <property type="molecule type" value="Genomic_DNA"/>
</dbReference>
<sequence>MINFLTYKSIKNRKFTSFLCVLSIALSVTLFLGIERIRNGARDGFTNTISKTDLIVGAKGGSLQLLLYTVFHIGGAVNNIKMTTYNDIKSNPQVEWTIPISLGDAYRGFRVVATDENFYKHYRFRGDQEVKMQEGVLPADTFDVVLGSEVAKKFKHKVGDPIVISHGLSSEAVLSHDNTPFKIVGIMAPTQTPIDTGVYITLQGMEAIHFGWETGVPSGEAINPDRFKKENIEITQLTSFMVKLKSRIAVLRMRRNIDMYPNEPVMAIIPALSLQEMWETIGYVEQILFLVSLCVLLVGVMSILISLYTSINERRREMAILRSLGASSRHVFFLLLYESSFLVLMGCIFGVASMYGLLYFVRPWLESNFSVYLPIEPLSKTEWYYLAGIFVVGTLAGLIPAIKAYLNSLQDGLTIKI</sequence>
<protein>
    <submittedName>
        <fullName evidence="8">Peptide ABC transporter permease</fullName>
    </submittedName>
</protein>
<evidence type="ECO:0000256" key="1">
    <source>
        <dbReference type="ARBA" id="ARBA00004651"/>
    </source>
</evidence>
<dbReference type="GO" id="GO:0005886">
    <property type="term" value="C:plasma membrane"/>
    <property type="evidence" value="ECO:0007669"/>
    <property type="project" value="UniProtKB-SubCell"/>
</dbReference>
<dbReference type="PANTHER" id="PTHR43738:SF2">
    <property type="entry name" value="ABC TRANSPORTER PERMEASE"/>
    <property type="match status" value="1"/>
</dbReference>
<name>A0A2K9NT54_BACTC</name>
<evidence type="ECO:0000313" key="8">
    <source>
        <dbReference type="EMBL" id="AUN98700.1"/>
    </source>
</evidence>
<comment type="subcellular location">
    <subcellularLocation>
        <location evidence="1">Cell membrane</location>
        <topology evidence="1">Multi-pass membrane protein</topology>
    </subcellularLocation>
</comment>